<sequence length="384" mass="44224">MSYLDSLTPEQQIQLFSPLAEFQELETLHLINNCFNTVELREECLKIDEQAIPWTFVPPSLKKCGKEPITVEDSQSAIIDFYLNRAGTIVKVLIVQFPILVQYCQNFTVTEKLIILEANFKYFNFVKSRVGAIFAVSVRMPIDEAFFEIPQKVPVSNQTSESYIKADGIKELSSGSRARQGICGVRDVVKHIPCCSASSVKFWLQFVVLDEYYPEIAAAEIWCIYGKITEDLILNATCRDLTLIDTPDPIKYMRIMFNKWKYGPCEKHATMAIQCPEHRADRYFERITKCPVAKTPRNCISGEDLKGDIRIRLSWKKTVIIHKETMKSWYNDNDSILIMRVEDSWCGAQRLCRLGFALMMIAGIIGFLVYWKEIDFSSFEARTF</sequence>
<reference evidence="2" key="2">
    <citation type="submission" date="2022-06" db="UniProtKB">
        <authorList>
            <consortium name="EnsemblMetazoa"/>
        </authorList>
    </citation>
    <scope>IDENTIFICATION</scope>
    <source>
        <strain evidence="2">DF5081</strain>
    </source>
</reference>
<protein>
    <submittedName>
        <fullName evidence="2">Uncharacterized protein</fullName>
    </submittedName>
</protein>
<keyword evidence="1" id="KW-0472">Membrane</keyword>
<evidence type="ECO:0000256" key="1">
    <source>
        <dbReference type="SAM" id="Phobius"/>
    </source>
</evidence>
<reference evidence="3" key="1">
    <citation type="submission" date="2010-08" db="EMBL/GenBank/DDBJ databases">
        <authorList>
            <consortium name="Caenorhabditis japonica Sequencing Consortium"/>
            <person name="Wilson R.K."/>
        </authorList>
    </citation>
    <scope>NUCLEOTIDE SEQUENCE [LARGE SCALE GENOMIC DNA]</scope>
    <source>
        <strain evidence="3">DF5081</strain>
    </source>
</reference>
<evidence type="ECO:0000313" key="3">
    <source>
        <dbReference type="Proteomes" id="UP000005237"/>
    </source>
</evidence>
<dbReference type="AlphaFoldDB" id="A0A8R1HN84"/>
<dbReference type="EnsemblMetazoa" id="CJA03144.1">
    <property type="protein sequence ID" value="CJA03144.1"/>
    <property type="gene ID" value="WBGene00122348"/>
</dbReference>
<feature type="transmembrane region" description="Helical" evidence="1">
    <location>
        <begin position="354"/>
        <end position="371"/>
    </location>
</feature>
<organism evidence="2 3">
    <name type="scientific">Caenorhabditis japonica</name>
    <dbReference type="NCBI Taxonomy" id="281687"/>
    <lineage>
        <taxon>Eukaryota</taxon>
        <taxon>Metazoa</taxon>
        <taxon>Ecdysozoa</taxon>
        <taxon>Nematoda</taxon>
        <taxon>Chromadorea</taxon>
        <taxon>Rhabditida</taxon>
        <taxon>Rhabditina</taxon>
        <taxon>Rhabditomorpha</taxon>
        <taxon>Rhabditoidea</taxon>
        <taxon>Rhabditidae</taxon>
        <taxon>Peloderinae</taxon>
        <taxon>Caenorhabditis</taxon>
    </lineage>
</organism>
<proteinExistence type="predicted"/>
<keyword evidence="3" id="KW-1185">Reference proteome</keyword>
<keyword evidence="1" id="KW-0812">Transmembrane</keyword>
<accession>A0A8R1HN84</accession>
<evidence type="ECO:0000313" key="2">
    <source>
        <dbReference type="EnsemblMetazoa" id="CJA03144.1"/>
    </source>
</evidence>
<keyword evidence="1" id="KW-1133">Transmembrane helix</keyword>
<name>A0A8R1HN84_CAEJA</name>
<dbReference type="Proteomes" id="UP000005237">
    <property type="component" value="Unassembled WGS sequence"/>
</dbReference>